<evidence type="ECO:0008006" key="3">
    <source>
        <dbReference type="Google" id="ProtNLM"/>
    </source>
</evidence>
<dbReference type="SUPFAM" id="SSF143631">
    <property type="entry name" value="ApbE-like"/>
    <property type="match status" value="1"/>
</dbReference>
<dbReference type="Gene3D" id="3.10.520.10">
    <property type="entry name" value="ApbE-like domains"/>
    <property type="match status" value="1"/>
</dbReference>
<dbReference type="Proteomes" id="UP000216752">
    <property type="component" value="Chromosome"/>
</dbReference>
<gene>
    <name evidence="1" type="ORF">SPSIL_018530</name>
</gene>
<proteinExistence type="predicted"/>
<evidence type="ECO:0000313" key="1">
    <source>
        <dbReference type="EMBL" id="XFO65713.1"/>
    </source>
</evidence>
<accession>A0ABZ3IK24</accession>
<name>A0ABZ3IK24_9FIRM</name>
<protein>
    <recommendedName>
        <fullName evidence="3">FAD:protein FMN transferase</fullName>
    </recommendedName>
</protein>
<sequence>MSVYKESGTITLDYGPMQMTIQASRDGQPLQPAAADGAKYAATLLDGLARVKHIARKPQSELVTSSEYSDYPEVLQKMITAVRQSGDVTLTPLAAVAGTIADMVADYVVAAAGATKVIVNNGGDIAVRLSGQETVTVGVAPVIGSSYTHVLRITANDGVGGIATSGLGGRSFTKGIATAVTVAAPKAAMADACATAVANAVYIPHPNIKLEFAKNIDPDSDIGEHQVVCGVDDLPHEVVEKALLNGYQSGLTFYHSGHISGAALFVYNRGIMLPANFISQL</sequence>
<keyword evidence="2" id="KW-1185">Reference proteome</keyword>
<dbReference type="InterPro" id="IPR003374">
    <property type="entry name" value="ApbE-like_sf"/>
</dbReference>
<reference evidence="1" key="1">
    <citation type="submission" date="2024-05" db="EMBL/GenBank/DDBJ databases">
        <title>Isolation and characterization of Sporomusa carbonis sp. nov., a carboxydotrophic hydrogenogen in the genus of Sporomusa isolated from a charcoal burning pile.</title>
        <authorList>
            <person name="Boeer T."/>
            <person name="Rosenbaum F."/>
            <person name="Eysell L."/>
            <person name="Mueller V."/>
            <person name="Daniel R."/>
            <person name="Poehlein A."/>
        </authorList>
    </citation>
    <scope>NUCLEOTIDE SEQUENCE [LARGE SCALE GENOMIC DNA]</scope>
    <source>
        <strain evidence="1">DSM 10669</strain>
    </source>
</reference>
<organism evidence="1 2">
    <name type="scientific">Sporomusa silvacetica DSM 10669</name>
    <dbReference type="NCBI Taxonomy" id="1123289"/>
    <lineage>
        <taxon>Bacteria</taxon>
        <taxon>Bacillati</taxon>
        <taxon>Bacillota</taxon>
        <taxon>Negativicutes</taxon>
        <taxon>Selenomonadales</taxon>
        <taxon>Sporomusaceae</taxon>
        <taxon>Sporomusa</taxon>
    </lineage>
</organism>
<dbReference type="EMBL" id="CP155573">
    <property type="protein sequence ID" value="XFO65713.1"/>
    <property type="molecule type" value="Genomic_DNA"/>
</dbReference>
<dbReference type="RefSeq" id="WP_094604879.1">
    <property type="nucleotide sequence ID" value="NZ_CP155573.1"/>
</dbReference>
<evidence type="ECO:0000313" key="2">
    <source>
        <dbReference type="Proteomes" id="UP000216752"/>
    </source>
</evidence>